<name>A0A8H6KF10_9PEZI</name>
<evidence type="ECO:0000313" key="2">
    <source>
        <dbReference type="EMBL" id="KAF6829806.1"/>
    </source>
</evidence>
<organism evidence="2 3">
    <name type="scientific">Colletotrichum musicola</name>
    <dbReference type="NCBI Taxonomy" id="2175873"/>
    <lineage>
        <taxon>Eukaryota</taxon>
        <taxon>Fungi</taxon>
        <taxon>Dikarya</taxon>
        <taxon>Ascomycota</taxon>
        <taxon>Pezizomycotina</taxon>
        <taxon>Sordariomycetes</taxon>
        <taxon>Hypocreomycetidae</taxon>
        <taxon>Glomerellales</taxon>
        <taxon>Glomerellaceae</taxon>
        <taxon>Colletotrichum</taxon>
        <taxon>Colletotrichum orchidearum species complex</taxon>
    </lineage>
</organism>
<comment type="caution">
    <text evidence="2">The sequence shown here is derived from an EMBL/GenBank/DDBJ whole genome shotgun (WGS) entry which is preliminary data.</text>
</comment>
<feature type="compositionally biased region" description="Acidic residues" evidence="1">
    <location>
        <begin position="34"/>
        <end position="44"/>
    </location>
</feature>
<feature type="region of interest" description="Disordered" evidence="1">
    <location>
        <begin position="23"/>
        <end position="55"/>
    </location>
</feature>
<dbReference type="AlphaFoldDB" id="A0A8H6KF10"/>
<proteinExistence type="predicted"/>
<protein>
    <submittedName>
        <fullName evidence="2">Uncharacterized protein</fullName>
    </submittedName>
</protein>
<dbReference type="EMBL" id="WIGM01000301">
    <property type="protein sequence ID" value="KAF6829806.1"/>
    <property type="molecule type" value="Genomic_DNA"/>
</dbReference>
<sequence length="257" mass="28273">MALFPSYCARMAGQVLFTDTKRYLDNSSHGPNEGEGEGEGEAMDESGPFRQAPAESTISTSSLVIHFLSKFSLEREIQCYWASGPQACNVLLTASASRILRHTQTPPPARFRRGSDAFIPLQDFSRPFPTLHLSPTMRKEQPRGLDCLPPGARERCFHQTSDEGGLLPQVQWPTSWVTPSNAPTGPPALVPLLSHPSPVTFLSTPTLIPRTVATRPKIDGIQHPFLRPSLDLAHLLCVFFSPTAVMSCAVDRPRDAW</sequence>
<dbReference type="Proteomes" id="UP000639643">
    <property type="component" value="Unassembled WGS sequence"/>
</dbReference>
<accession>A0A8H6KF10</accession>
<gene>
    <name evidence="2" type="ORF">CMUS01_08011</name>
</gene>
<evidence type="ECO:0000256" key="1">
    <source>
        <dbReference type="SAM" id="MobiDB-lite"/>
    </source>
</evidence>
<keyword evidence="3" id="KW-1185">Reference proteome</keyword>
<evidence type="ECO:0000313" key="3">
    <source>
        <dbReference type="Proteomes" id="UP000639643"/>
    </source>
</evidence>
<reference evidence="2" key="1">
    <citation type="journal article" date="2020" name="Phytopathology">
        <title>Genome Sequence Resources of Colletotrichum truncatum, C. plurivorum, C. musicola, and C. sojae: Four Species Pathogenic to Soybean (Glycine max).</title>
        <authorList>
            <person name="Rogerio F."/>
            <person name="Boufleur T.R."/>
            <person name="Ciampi-Guillardi M."/>
            <person name="Sukno S.A."/>
            <person name="Thon M.R."/>
            <person name="Massola Junior N.S."/>
            <person name="Baroncelli R."/>
        </authorList>
    </citation>
    <scope>NUCLEOTIDE SEQUENCE</scope>
    <source>
        <strain evidence="2">LFN0074</strain>
    </source>
</reference>